<evidence type="ECO:0000313" key="2">
    <source>
        <dbReference type="EMBL" id="KAF5783726.1"/>
    </source>
</evidence>
<dbReference type="AlphaFoldDB" id="A0A9K3N1N5"/>
<dbReference type="EMBL" id="MNCJ02000326">
    <property type="protein sequence ID" value="KAF5783726.1"/>
    <property type="molecule type" value="Genomic_DNA"/>
</dbReference>
<keyword evidence="1" id="KW-0472">Membrane</keyword>
<accession>A0A9K3N1N5</accession>
<organism evidence="2 3">
    <name type="scientific">Helianthus annuus</name>
    <name type="common">Common sunflower</name>
    <dbReference type="NCBI Taxonomy" id="4232"/>
    <lineage>
        <taxon>Eukaryota</taxon>
        <taxon>Viridiplantae</taxon>
        <taxon>Streptophyta</taxon>
        <taxon>Embryophyta</taxon>
        <taxon>Tracheophyta</taxon>
        <taxon>Spermatophyta</taxon>
        <taxon>Magnoliopsida</taxon>
        <taxon>eudicotyledons</taxon>
        <taxon>Gunneridae</taxon>
        <taxon>Pentapetalae</taxon>
        <taxon>asterids</taxon>
        <taxon>campanulids</taxon>
        <taxon>Asterales</taxon>
        <taxon>Asteraceae</taxon>
        <taxon>Asteroideae</taxon>
        <taxon>Heliantheae alliance</taxon>
        <taxon>Heliantheae</taxon>
        <taxon>Helianthus</taxon>
    </lineage>
</organism>
<keyword evidence="1" id="KW-1133">Transmembrane helix</keyword>
<reference evidence="2" key="2">
    <citation type="submission" date="2020-06" db="EMBL/GenBank/DDBJ databases">
        <title>Helianthus annuus Genome sequencing and assembly Release 2.</title>
        <authorList>
            <person name="Gouzy J."/>
            <person name="Langlade N."/>
            <person name="Munos S."/>
        </authorList>
    </citation>
    <scope>NUCLEOTIDE SEQUENCE</scope>
    <source>
        <tissue evidence="2">Leaves</tissue>
    </source>
</reference>
<feature type="transmembrane region" description="Helical" evidence="1">
    <location>
        <begin position="24"/>
        <end position="43"/>
    </location>
</feature>
<gene>
    <name evidence="2" type="ORF">HanXRQr2_Chr11g0511201</name>
</gene>
<keyword evidence="3" id="KW-1185">Reference proteome</keyword>
<comment type="caution">
    <text evidence="2">The sequence shown here is derived from an EMBL/GenBank/DDBJ whole genome shotgun (WGS) entry which is preliminary data.</text>
</comment>
<keyword evidence="1" id="KW-0812">Transmembrane</keyword>
<protein>
    <submittedName>
        <fullName evidence="2">Uncharacterized protein</fullName>
    </submittedName>
</protein>
<reference evidence="2" key="1">
    <citation type="journal article" date="2017" name="Nature">
        <title>The sunflower genome provides insights into oil metabolism, flowering and Asterid evolution.</title>
        <authorList>
            <person name="Badouin H."/>
            <person name="Gouzy J."/>
            <person name="Grassa C.J."/>
            <person name="Murat F."/>
            <person name="Staton S.E."/>
            <person name="Cottret L."/>
            <person name="Lelandais-Briere C."/>
            <person name="Owens G.L."/>
            <person name="Carrere S."/>
            <person name="Mayjonade B."/>
            <person name="Legrand L."/>
            <person name="Gill N."/>
            <person name="Kane N.C."/>
            <person name="Bowers J.E."/>
            <person name="Hubner S."/>
            <person name="Bellec A."/>
            <person name="Berard A."/>
            <person name="Berges H."/>
            <person name="Blanchet N."/>
            <person name="Boniface M.C."/>
            <person name="Brunel D."/>
            <person name="Catrice O."/>
            <person name="Chaidir N."/>
            <person name="Claudel C."/>
            <person name="Donnadieu C."/>
            <person name="Faraut T."/>
            <person name="Fievet G."/>
            <person name="Helmstetter N."/>
            <person name="King M."/>
            <person name="Knapp S.J."/>
            <person name="Lai Z."/>
            <person name="Le Paslier M.C."/>
            <person name="Lippi Y."/>
            <person name="Lorenzon L."/>
            <person name="Mandel J.R."/>
            <person name="Marage G."/>
            <person name="Marchand G."/>
            <person name="Marquand E."/>
            <person name="Bret-Mestries E."/>
            <person name="Morien E."/>
            <person name="Nambeesan S."/>
            <person name="Nguyen T."/>
            <person name="Pegot-Espagnet P."/>
            <person name="Pouilly N."/>
            <person name="Raftis F."/>
            <person name="Sallet E."/>
            <person name="Schiex T."/>
            <person name="Thomas J."/>
            <person name="Vandecasteele C."/>
            <person name="Vares D."/>
            <person name="Vear F."/>
            <person name="Vautrin S."/>
            <person name="Crespi M."/>
            <person name="Mangin B."/>
            <person name="Burke J.M."/>
            <person name="Salse J."/>
            <person name="Munos S."/>
            <person name="Vincourt P."/>
            <person name="Rieseberg L.H."/>
            <person name="Langlade N.B."/>
        </authorList>
    </citation>
    <scope>NUCLEOTIDE SEQUENCE</scope>
    <source>
        <tissue evidence="2">Leaves</tissue>
    </source>
</reference>
<evidence type="ECO:0000256" key="1">
    <source>
        <dbReference type="SAM" id="Phobius"/>
    </source>
</evidence>
<evidence type="ECO:0000313" key="3">
    <source>
        <dbReference type="Proteomes" id="UP000215914"/>
    </source>
</evidence>
<sequence length="60" mass="6900">MSSYWDGNYIFGQYSSEKWGHESVSVTVISVNVLITCCFSLLFTNDDTVVYFGGVWRSRF</sequence>
<dbReference type="Gramene" id="mRNA:HanXRQr2_Chr11g0511201">
    <property type="protein sequence ID" value="CDS:HanXRQr2_Chr11g0511201.1"/>
    <property type="gene ID" value="HanXRQr2_Chr11g0511201"/>
</dbReference>
<dbReference type="Proteomes" id="UP000215914">
    <property type="component" value="Unassembled WGS sequence"/>
</dbReference>
<name>A0A9K3N1N5_HELAN</name>
<proteinExistence type="predicted"/>